<keyword evidence="7" id="KW-1185">Reference proteome</keyword>
<dbReference type="RefSeq" id="WP_134720153.1">
    <property type="nucleotide sequence ID" value="NZ_SDKM01000039.1"/>
</dbReference>
<dbReference type="GO" id="GO:0008168">
    <property type="term" value="F:methyltransferase activity"/>
    <property type="evidence" value="ECO:0007669"/>
    <property type="project" value="UniProtKB-KW"/>
</dbReference>
<dbReference type="InterPro" id="IPR029063">
    <property type="entry name" value="SAM-dependent_MTases_sf"/>
</dbReference>
<evidence type="ECO:0000256" key="3">
    <source>
        <dbReference type="ARBA" id="ARBA00022691"/>
    </source>
</evidence>
<accession>A0A4Q4Z5E6</accession>
<comment type="caution">
    <text evidence="6">The sequence shown here is derived from an EMBL/GenBank/DDBJ whole genome shotgun (WGS) entry which is preliminary data.</text>
</comment>
<dbReference type="EMBL" id="SDKM01000039">
    <property type="protein sequence ID" value="RYP82977.1"/>
    <property type="molecule type" value="Genomic_DNA"/>
</dbReference>
<dbReference type="Proteomes" id="UP000295198">
    <property type="component" value="Unassembled WGS sequence"/>
</dbReference>
<sequence>MTTTEHSNEHRSEHASEHGRPPAHPRADRTEVAHGNHEQYAAWNGDEGDLWAAHPEFFDNSVRHLHRHLMEAAAIAPDDRVLDVGCGNGQCTHDAARAATRGSALGIDLSLPMLRVAESIARRNGLGNATFVHGDAQVYPFPPAAFDVAVSRTSAMFFADQVAAFSNIAHALRPAGRLAVVSWRGPSENEWFSSLVRALLGDPPPPPPPSAPSPFRHADASATTEILHAAGFDDVDLQAIDTPMYFGGDADEGFLILRDLLGWMLQDRDPAARRQSLEQLRSLLVEHQTDDGVALGCAAWLITARRA</sequence>
<dbReference type="GO" id="GO:0032259">
    <property type="term" value="P:methylation"/>
    <property type="evidence" value="ECO:0007669"/>
    <property type="project" value="UniProtKB-KW"/>
</dbReference>
<organism evidence="6 7">
    <name type="scientific">Nocardioides guangzhouensis</name>
    <dbReference type="NCBI Taxonomy" id="2497878"/>
    <lineage>
        <taxon>Bacteria</taxon>
        <taxon>Bacillati</taxon>
        <taxon>Actinomycetota</taxon>
        <taxon>Actinomycetes</taxon>
        <taxon>Propionibacteriales</taxon>
        <taxon>Nocardioidaceae</taxon>
        <taxon>Nocardioides</taxon>
    </lineage>
</organism>
<gene>
    <name evidence="6" type="ORF">EKO23_20395</name>
</gene>
<dbReference type="OrthoDB" id="9777638at2"/>
<dbReference type="PANTHER" id="PTHR43464:SF19">
    <property type="entry name" value="UBIQUINONE BIOSYNTHESIS O-METHYLTRANSFERASE, MITOCHONDRIAL"/>
    <property type="match status" value="1"/>
</dbReference>
<keyword evidence="3" id="KW-0949">S-adenosyl-L-methionine</keyword>
<evidence type="ECO:0000256" key="4">
    <source>
        <dbReference type="SAM" id="MobiDB-lite"/>
    </source>
</evidence>
<keyword evidence="1 6" id="KW-0489">Methyltransferase</keyword>
<dbReference type="Pfam" id="PF13847">
    <property type="entry name" value="Methyltransf_31"/>
    <property type="match status" value="1"/>
</dbReference>
<evidence type="ECO:0000313" key="7">
    <source>
        <dbReference type="Proteomes" id="UP000295198"/>
    </source>
</evidence>
<dbReference type="PANTHER" id="PTHR43464">
    <property type="entry name" value="METHYLTRANSFERASE"/>
    <property type="match status" value="1"/>
</dbReference>
<dbReference type="SUPFAM" id="SSF53335">
    <property type="entry name" value="S-adenosyl-L-methionine-dependent methyltransferases"/>
    <property type="match status" value="1"/>
</dbReference>
<evidence type="ECO:0000259" key="5">
    <source>
        <dbReference type="Pfam" id="PF13847"/>
    </source>
</evidence>
<dbReference type="Gene3D" id="3.40.50.150">
    <property type="entry name" value="Vaccinia Virus protein VP39"/>
    <property type="match status" value="1"/>
</dbReference>
<protein>
    <submittedName>
        <fullName evidence="6">Class I SAM-dependent methyltransferase</fullName>
    </submittedName>
</protein>
<dbReference type="CDD" id="cd02440">
    <property type="entry name" value="AdoMet_MTases"/>
    <property type="match status" value="1"/>
</dbReference>
<feature type="domain" description="Methyltransferase" evidence="5">
    <location>
        <begin position="77"/>
        <end position="184"/>
    </location>
</feature>
<feature type="region of interest" description="Disordered" evidence="4">
    <location>
        <begin position="1"/>
        <end position="33"/>
    </location>
</feature>
<dbReference type="AlphaFoldDB" id="A0A4Q4Z5E6"/>
<proteinExistence type="predicted"/>
<evidence type="ECO:0000256" key="2">
    <source>
        <dbReference type="ARBA" id="ARBA00022679"/>
    </source>
</evidence>
<keyword evidence="2 6" id="KW-0808">Transferase</keyword>
<name>A0A4Q4Z5E6_9ACTN</name>
<dbReference type="InterPro" id="IPR025714">
    <property type="entry name" value="Methyltranfer_dom"/>
</dbReference>
<evidence type="ECO:0000256" key="1">
    <source>
        <dbReference type="ARBA" id="ARBA00022603"/>
    </source>
</evidence>
<reference evidence="6 7" key="1">
    <citation type="submission" date="2019-01" db="EMBL/GenBank/DDBJ databases">
        <title>Nocardioides guangzhouensis sp. nov., an actinobacterium isolated from soil.</title>
        <authorList>
            <person name="Fu Y."/>
            <person name="Cai Y."/>
            <person name="Lin Z."/>
            <person name="Chen P."/>
        </authorList>
    </citation>
    <scope>NUCLEOTIDE SEQUENCE [LARGE SCALE GENOMIC DNA]</scope>
    <source>
        <strain evidence="6 7">130</strain>
    </source>
</reference>
<evidence type="ECO:0000313" key="6">
    <source>
        <dbReference type="EMBL" id="RYP82977.1"/>
    </source>
</evidence>